<dbReference type="InterPro" id="IPR020846">
    <property type="entry name" value="MFS_dom"/>
</dbReference>
<evidence type="ECO:0000313" key="14">
    <source>
        <dbReference type="Proteomes" id="UP000509510"/>
    </source>
</evidence>
<accession>A0A7H8QR17</accession>
<dbReference type="Pfam" id="PF07690">
    <property type="entry name" value="MFS_1"/>
    <property type="match status" value="1"/>
</dbReference>
<dbReference type="Gene3D" id="1.20.1720.10">
    <property type="entry name" value="Multidrug resistance protein D"/>
    <property type="match status" value="1"/>
</dbReference>
<feature type="region of interest" description="Disordered" evidence="10">
    <location>
        <begin position="1238"/>
        <end position="1264"/>
    </location>
</feature>
<sequence>MSLTPLSCQLMGWRGSGGGGASIVGVFYAMGGILMILGGLLEFILGNTYSFVAFTGFGGFWLATAISLTPSANATGAFTTGAESTVGVEYYASYVADVLQTRTASIELQNGGPIGSQHGHNNNDDNDIASQPNDGITLPNSSTLESTSVPVSDMESATPMLKTHQIVVIMLSLCASSFVSALDITIVSTALPVISGYFHSTSGYTWIGSAYVLANTATTPTWGKISDIWGRKPLLLAALTVFFFGSVMCAVAKSMTVLIAGRAVQGVGAAGLNILVNICISDLFALRDRGMYFGLLSVVWACASGIGPVLGGVFSQELSWRWCFYINLPFVGAVFCLLWFVLKLETPKTPVWDGLKAIDWMGCLLVIGGTLMLLFGLDFGGVTHPWTSTTVICLIVFSIFIGALFVVNEKKLAKYPIIPMDLFQYRSGIGSFVLCFCHGFVFTGQAYYLPLYFQSILGLSPVKSGLYFLPYILAICFSGALTGVFIQKTGRYMPTTYLGLALMTLGVGLLINLDIKLNWTKLIIYQIISGVGIGLNFESPLLSLQAIVGAHNATTATSTIGFVRTLSSAISVVIGTVVFQNQMVKQGPSLVAALGPQLGGLLAGGDAAANIDAISALPPAQQLVARHALYQSLRAIWIMYTGFAGAGVVAGCLMAAHPLSKEHEAAVLGLHPRDGPAETRDSTRYRDTNPWSRKTDRLDPEKASSSYDSSLSDDDPVYSDTSRVTSGSLSSRIPMLGSPSRRRGPRTKGFMPHRLMRCFCLAVFIALLLFVLNLFRFTLFGQAEQVPIEVPKPVPKPHMWESFPFLERYHGGLRSLVVAKDNVPEYPGDGTPEDLVLPPGDEQEKEKEQEPQEDGKKTAQKRSNSNTFSSSAYNPYPNYKAQEYLQKYGQKVDCFLDEDGKVRIPQVQHYPGVPQGFPDPIMGSNAMLGIQDDVCFDRFGRLGPYGLGYGVKKGGTGAGMEGDREGADRVWEDVPPVDFRQVNWAAAQNRCIIANRHRFAELPEPRLDRTFVMPLGTPPQLHVETLPPAEESAKGSDHLPRTAVLVRTWFDFHYTEEDIMYLRSLISELSLMTGGEYTVHFLIHVKDDNLQIWSDDETYDRVLRDSLPEEFRGMGTLWSERQMNLIYGGLQESFERGLPVHGVYRSTFMPVQYFSHLHPEYDYVWNWEMDVRNTGHWYHFFDKARNWARKQPRKGLWERNSRYYVPSVHGPWEDFMHTVRVQTELGTNNPNNMWSAVKDSEDTSDPNHKDHGRHGDKFIWGPERPHESDVMELDVDGVPPTTIEKDKYDWGVGEEADLIVLNPLYDPEGTTWLLRNDVTGYNRDEGLPPRRAAIITASRLSRKLLSTMHRETSMKRHTMFSEMWPATTALHHGFKAVYVPHSMYIDRKWPTRYVEAVFNGGRNGASGGARTSIFGDREHNFRGTTWFYSAGFSPNLWRRWLGYRVDNDGGEEEELAGEGRICLPPMLLHPVKDVQLVIDDGGIPAEDQISDQVREPDRPQ</sequence>
<dbReference type="PANTHER" id="PTHR36205:SF1">
    <property type="entry name" value="MAJOR FACILITATOR SUPERFAMILY TRANSPORTER"/>
    <property type="match status" value="1"/>
</dbReference>
<feature type="transmembrane region" description="Helical" evidence="11">
    <location>
        <begin position="498"/>
        <end position="517"/>
    </location>
</feature>
<evidence type="ECO:0000256" key="8">
    <source>
        <dbReference type="ARBA" id="ARBA00069956"/>
    </source>
</evidence>
<evidence type="ECO:0000256" key="10">
    <source>
        <dbReference type="SAM" id="MobiDB-lite"/>
    </source>
</evidence>
<feature type="transmembrane region" description="Helical" evidence="11">
    <location>
        <begin position="266"/>
        <end position="285"/>
    </location>
</feature>
<dbReference type="FunFam" id="1.20.1250.20:FF:000196">
    <property type="entry name" value="MFS toxin efflux pump (AflT)"/>
    <property type="match status" value="1"/>
</dbReference>
<feature type="transmembrane region" description="Helical" evidence="11">
    <location>
        <begin position="234"/>
        <end position="260"/>
    </location>
</feature>
<evidence type="ECO:0000256" key="9">
    <source>
        <dbReference type="ARBA" id="ARBA00083178"/>
    </source>
</evidence>
<keyword evidence="14" id="KW-1185">Reference proteome</keyword>
<evidence type="ECO:0000256" key="6">
    <source>
        <dbReference type="ARBA" id="ARBA00023136"/>
    </source>
</evidence>
<evidence type="ECO:0000256" key="11">
    <source>
        <dbReference type="SAM" id="Phobius"/>
    </source>
</evidence>
<proteinExistence type="inferred from homology"/>
<feature type="region of interest" description="Disordered" evidence="10">
    <location>
        <begin position="822"/>
        <end position="874"/>
    </location>
</feature>
<evidence type="ECO:0000256" key="3">
    <source>
        <dbReference type="ARBA" id="ARBA00007520"/>
    </source>
</evidence>
<dbReference type="OrthoDB" id="3353407at2759"/>
<dbReference type="EMBL" id="CP055899">
    <property type="protein sequence ID" value="QKX55901.1"/>
    <property type="molecule type" value="Genomic_DNA"/>
</dbReference>
<feature type="compositionally biased region" description="Polar residues" evidence="10">
    <location>
        <begin position="721"/>
        <end position="731"/>
    </location>
</feature>
<comment type="subcellular location">
    <subcellularLocation>
        <location evidence="1">Vacuole membrane</location>
        <topology evidence="1">Multi-pass membrane protein</topology>
    </subcellularLocation>
</comment>
<evidence type="ECO:0000256" key="5">
    <source>
        <dbReference type="ARBA" id="ARBA00022989"/>
    </source>
</evidence>
<dbReference type="InterPro" id="IPR021822">
    <property type="entry name" value="DUF3405"/>
</dbReference>
<feature type="region of interest" description="Disordered" evidence="10">
    <location>
        <begin position="667"/>
        <end position="747"/>
    </location>
</feature>
<evidence type="ECO:0000256" key="4">
    <source>
        <dbReference type="ARBA" id="ARBA00022692"/>
    </source>
</evidence>
<keyword evidence="6 11" id="KW-0472">Membrane</keyword>
<feature type="domain" description="Major facilitator superfamily (MFS) profile" evidence="12">
    <location>
        <begin position="169"/>
        <end position="622"/>
    </location>
</feature>
<comment type="similarity">
    <text evidence="3">Belongs to the major facilitator superfamily. TCR/Tet family.</text>
</comment>
<feature type="transmembrane region" description="Helical" evidence="11">
    <location>
        <begin position="354"/>
        <end position="377"/>
    </location>
</feature>
<keyword evidence="4 11" id="KW-0812">Transmembrane</keyword>
<keyword evidence="5 11" id="KW-1133">Transmembrane helix</keyword>
<dbReference type="RefSeq" id="XP_035342079.1">
    <property type="nucleotide sequence ID" value="XM_035486186.1"/>
</dbReference>
<feature type="compositionally biased region" description="Basic and acidic residues" evidence="10">
    <location>
        <begin position="667"/>
        <end position="702"/>
    </location>
</feature>
<dbReference type="InterPro" id="IPR000791">
    <property type="entry name" value="Gpr1/Fun34/SatP-like"/>
</dbReference>
<organism evidence="13 14">
    <name type="scientific">Talaromyces rugulosus</name>
    <name type="common">Penicillium rugulosum</name>
    <dbReference type="NCBI Taxonomy" id="121627"/>
    <lineage>
        <taxon>Eukaryota</taxon>
        <taxon>Fungi</taxon>
        <taxon>Dikarya</taxon>
        <taxon>Ascomycota</taxon>
        <taxon>Pezizomycotina</taxon>
        <taxon>Eurotiomycetes</taxon>
        <taxon>Eurotiomycetidae</taxon>
        <taxon>Eurotiales</taxon>
        <taxon>Trichocomaceae</taxon>
        <taxon>Talaromyces</taxon>
        <taxon>Talaromyces sect. Islandici</taxon>
    </lineage>
</organism>
<feature type="transmembrane region" description="Helical" evidence="11">
    <location>
        <begin position="319"/>
        <end position="342"/>
    </location>
</feature>
<dbReference type="KEGG" id="trg:TRUGW13939_03000"/>
<evidence type="ECO:0000256" key="1">
    <source>
        <dbReference type="ARBA" id="ARBA00004128"/>
    </source>
</evidence>
<dbReference type="GeneID" id="55990506"/>
<dbReference type="PROSITE" id="PS50850">
    <property type="entry name" value="MFS"/>
    <property type="match status" value="1"/>
</dbReference>
<dbReference type="FunFam" id="1.20.1720.10:FF:000014">
    <property type="entry name" value="MFS drug transporter, putative"/>
    <property type="match status" value="1"/>
</dbReference>
<evidence type="ECO:0000259" key="12">
    <source>
        <dbReference type="PROSITE" id="PS50850"/>
    </source>
</evidence>
<comment type="similarity">
    <text evidence="2">Belongs to the acetate uptake transporter (AceTr) (TC 2.A.96) family.</text>
</comment>
<dbReference type="InterPro" id="IPR036259">
    <property type="entry name" value="MFS_trans_sf"/>
</dbReference>
<feature type="transmembrane region" description="Helical" evidence="11">
    <location>
        <begin position="21"/>
        <end position="45"/>
    </location>
</feature>
<dbReference type="GO" id="GO:0022857">
    <property type="term" value="F:transmembrane transporter activity"/>
    <property type="evidence" value="ECO:0007669"/>
    <property type="project" value="InterPro"/>
</dbReference>
<feature type="transmembrane region" description="Helical" evidence="11">
    <location>
        <begin position="523"/>
        <end position="548"/>
    </location>
</feature>
<feature type="transmembrane region" description="Helical" evidence="11">
    <location>
        <begin position="755"/>
        <end position="775"/>
    </location>
</feature>
<dbReference type="CDD" id="cd17502">
    <property type="entry name" value="MFS_Azr1_MDR_like"/>
    <property type="match status" value="1"/>
</dbReference>
<dbReference type="InterPro" id="IPR011701">
    <property type="entry name" value="MFS"/>
</dbReference>
<comment type="function">
    <text evidence="7">Efflux pump; part of the gene cluster that mediates the biosynthesis of dothistromin (DOTH), a polyketide toxin very similar in structure to the aflatoxin precursor, versicolorin B. One function of dotC may be to transport early-stage dothistromin biosynthetic intermediates from the cytoplasm into vacuoles, thereby affecting the rate of dothistromin production.</text>
</comment>
<feature type="transmembrane region" description="Helical" evidence="11">
    <location>
        <begin position="635"/>
        <end position="656"/>
    </location>
</feature>
<evidence type="ECO:0000313" key="13">
    <source>
        <dbReference type="EMBL" id="QKX55901.1"/>
    </source>
</evidence>
<dbReference type="GO" id="GO:0005774">
    <property type="term" value="C:vacuolar membrane"/>
    <property type="evidence" value="ECO:0007669"/>
    <property type="project" value="UniProtKB-SubCell"/>
</dbReference>
<evidence type="ECO:0000256" key="7">
    <source>
        <dbReference type="ARBA" id="ARBA00057269"/>
    </source>
</evidence>
<dbReference type="SUPFAM" id="SSF103473">
    <property type="entry name" value="MFS general substrate transporter"/>
    <property type="match status" value="1"/>
</dbReference>
<feature type="transmembrane region" description="Helical" evidence="11">
    <location>
        <begin position="468"/>
        <end position="486"/>
    </location>
</feature>
<feature type="transmembrane region" description="Helical" evidence="11">
    <location>
        <begin position="292"/>
        <end position="313"/>
    </location>
</feature>
<feature type="transmembrane region" description="Helical" evidence="11">
    <location>
        <begin position="51"/>
        <end position="69"/>
    </location>
</feature>
<dbReference type="Proteomes" id="UP000509510">
    <property type="component" value="Chromosome II"/>
</dbReference>
<protein>
    <recommendedName>
        <fullName evidence="8">Efflux pump dotC</fullName>
    </recommendedName>
    <alternativeName>
        <fullName evidence="9">Dothistromin biosynthesis protein C</fullName>
    </alternativeName>
</protein>
<feature type="transmembrane region" description="Helical" evidence="11">
    <location>
        <begin position="203"/>
        <end position="222"/>
    </location>
</feature>
<feature type="transmembrane region" description="Helical" evidence="11">
    <location>
        <begin position="166"/>
        <end position="191"/>
    </location>
</feature>
<dbReference type="PRINTS" id="PR01036">
    <property type="entry name" value="TCRTETB"/>
</dbReference>
<feature type="compositionally biased region" description="Polar residues" evidence="10">
    <location>
        <begin position="861"/>
        <end position="873"/>
    </location>
</feature>
<feature type="transmembrane region" description="Helical" evidence="11">
    <location>
        <begin position="560"/>
        <end position="579"/>
    </location>
</feature>
<dbReference type="Gene3D" id="1.20.1250.20">
    <property type="entry name" value="MFS general substrate transporter like domains"/>
    <property type="match status" value="1"/>
</dbReference>
<feature type="region of interest" description="Disordered" evidence="10">
    <location>
        <begin position="110"/>
        <end position="145"/>
    </location>
</feature>
<dbReference type="PANTHER" id="PTHR36205">
    <property type="entry name" value="CHROMOSOME 19, WHOLE GENOME SHOTGUN SEQUENCE"/>
    <property type="match status" value="1"/>
</dbReference>
<feature type="transmembrane region" description="Helical" evidence="11">
    <location>
        <begin position="389"/>
        <end position="407"/>
    </location>
</feature>
<reference evidence="14" key="1">
    <citation type="submission" date="2020-06" db="EMBL/GenBank/DDBJ databases">
        <title>A chromosome-scale genome assembly of Talaromyces rugulosus W13939.</title>
        <authorList>
            <person name="Wang B."/>
            <person name="Guo L."/>
            <person name="Ye K."/>
            <person name="Wang L."/>
        </authorList>
    </citation>
    <scope>NUCLEOTIDE SEQUENCE [LARGE SCALE GENOMIC DNA]</scope>
    <source>
        <strain evidence="14">W13939</strain>
    </source>
</reference>
<dbReference type="Pfam" id="PF11885">
    <property type="entry name" value="DUF3405"/>
    <property type="match status" value="1"/>
</dbReference>
<gene>
    <name evidence="13" type="ORF">TRUGW13939_03000</name>
</gene>
<feature type="transmembrane region" description="Helical" evidence="11">
    <location>
        <begin position="428"/>
        <end position="448"/>
    </location>
</feature>
<feature type="compositionally biased region" description="Basic and acidic residues" evidence="10">
    <location>
        <begin position="842"/>
        <end position="857"/>
    </location>
</feature>
<dbReference type="Pfam" id="PF01184">
    <property type="entry name" value="Gpr1_Fun34_YaaH"/>
    <property type="match status" value="1"/>
</dbReference>
<name>A0A7H8QR17_TALRU</name>
<evidence type="ECO:0000256" key="2">
    <source>
        <dbReference type="ARBA" id="ARBA00005587"/>
    </source>
</evidence>
<feature type="compositionally biased region" description="Polar residues" evidence="10">
    <location>
        <begin position="128"/>
        <end position="145"/>
    </location>
</feature>